<dbReference type="Pfam" id="PF01521">
    <property type="entry name" value="Fe-S_biosyn"/>
    <property type="match status" value="1"/>
</dbReference>
<dbReference type="Proteomes" id="UP000245535">
    <property type="component" value="Unassembled WGS sequence"/>
</dbReference>
<dbReference type="InterPro" id="IPR035903">
    <property type="entry name" value="HesB-like_dom_sf"/>
</dbReference>
<dbReference type="AlphaFoldDB" id="A0A315ZGX9"/>
<sequence>MEITGFAQKALKKILENNKFGWTGMRIFYAGEVNGDPSFQMIMVKEASEGDHVENYEGFNLYYEKEVVEALQTASMDYVAEGFSIVIGAGKTCGSH</sequence>
<evidence type="ECO:0000313" key="3">
    <source>
        <dbReference type="Proteomes" id="UP000245535"/>
    </source>
</evidence>
<evidence type="ECO:0000313" key="2">
    <source>
        <dbReference type="EMBL" id="PWJ44108.1"/>
    </source>
</evidence>
<dbReference type="EMBL" id="QGDO01000001">
    <property type="protein sequence ID" value="PWJ44108.1"/>
    <property type="molecule type" value="Genomic_DNA"/>
</dbReference>
<dbReference type="InterPro" id="IPR000361">
    <property type="entry name" value="ATAP_core_dom"/>
</dbReference>
<reference evidence="2 3" key="1">
    <citation type="submission" date="2018-03" db="EMBL/GenBank/DDBJ databases">
        <title>Genomic Encyclopedia of Archaeal and Bacterial Type Strains, Phase II (KMG-II): from individual species to whole genera.</title>
        <authorList>
            <person name="Goeker M."/>
        </authorList>
    </citation>
    <scope>NUCLEOTIDE SEQUENCE [LARGE SCALE GENOMIC DNA]</scope>
    <source>
        <strain evidence="2 3">DSM 28229</strain>
    </source>
</reference>
<protein>
    <submittedName>
        <fullName evidence="2">Fe-S cluster assembly iron-binding protein IscA</fullName>
    </submittedName>
</protein>
<gene>
    <name evidence="2" type="ORF">BC781_101458</name>
</gene>
<keyword evidence="3" id="KW-1185">Reference proteome</keyword>
<evidence type="ECO:0000259" key="1">
    <source>
        <dbReference type="Pfam" id="PF01521"/>
    </source>
</evidence>
<organism evidence="2 3">
    <name type="scientific">Sediminitomix flava</name>
    <dbReference type="NCBI Taxonomy" id="379075"/>
    <lineage>
        <taxon>Bacteria</taxon>
        <taxon>Pseudomonadati</taxon>
        <taxon>Bacteroidota</taxon>
        <taxon>Cytophagia</taxon>
        <taxon>Cytophagales</taxon>
        <taxon>Flammeovirgaceae</taxon>
        <taxon>Sediminitomix</taxon>
    </lineage>
</organism>
<name>A0A315ZGX9_SEDFL</name>
<dbReference type="Gene3D" id="2.60.300.12">
    <property type="entry name" value="HesB-like domain"/>
    <property type="match status" value="1"/>
</dbReference>
<feature type="domain" description="Core" evidence="1">
    <location>
        <begin position="2"/>
        <end position="84"/>
    </location>
</feature>
<accession>A0A315ZGX9</accession>
<proteinExistence type="predicted"/>
<comment type="caution">
    <text evidence="2">The sequence shown here is derived from an EMBL/GenBank/DDBJ whole genome shotgun (WGS) entry which is preliminary data.</text>
</comment>
<dbReference type="SUPFAM" id="SSF89360">
    <property type="entry name" value="HesB-like domain"/>
    <property type="match status" value="1"/>
</dbReference>
<dbReference type="RefSeq" id="WP_109615626.1">
    <property type="nucleotide sequence ID" value="NZ_QGDO01000001.1"/>
</dbReference>